<keyword evidence="7" id="KW-1185">Reference proteome</keyword>
<dbReference type="InterPro" id="IPR036388">
    <property type="entry name" value="WH-like_DNA-bd_sf"/>
</dbReference>
<evidence type="ECO:0000313" key="7">
    <source>
        <dbReference type="Proteomes" id="UP000218427"/>
    </source>
</evidence>
<proteinExistence type="predicted"/>
<dbReference type="EMBL" id="LRFG02000001">
    <property type="protein sequence ID" value="PCO06385.1"/>
    <property type="molecule type" value="Genomic_DNA"/>
</dbReference>
<name>A0ABX4I397_9GAMM</name>
<keyword evidence="1" id="KW-0963">Cytoplasm</keyword>
<dbReference type="PANTHER" id="PTHR34298">
    <property type="entry name" value="SEGREGATION AND CONDENSATION PROTEIN B"/>
    <property type="match status" value="1"/>
</dbReference>
<dbReference type="Gene3D" id="1.10.10.10">
    <property type="entry name" value="Winged helix-like DNA-binding domain superfamily/Winged helix DNA-binding domain"/>
    <property type="match status" value="2"/>
</dbReference>
<dbReference type="Proteomes" id="UP000218427">
    <property type="component" value="Unassembled WGS sequence"/>
</dbReference>
<protein>
    <submittedName>
        <fullName evidence="6">SMC-Scp complex subunit ScpB</fullName>
    </submittedName>
</protein>
<gene>
    <name evidence="6" type="primary">scpB</name>
    <name evidence="6" type="ORF">AWR36_000940</name>
</gene>
<feature type="compositionally biased region" description="Low complexity" evidence="5">
    <location>
        <begin position="191"/>
        <end position="211"/>
    </location>
</feature>
<dbReference type="NCBIfam" id="TIGR00281">
    <property type="entry name" value="SMC-Scp complex subunit ScpB"/>
    <property type="match status" value="1"/>
</dbReference>
<accession>A0ABX4I397</accession>
<feature type="compositionally biased region" description="Acidic residues" evidence="5">
    <location>
        <begin position="241"/>
        <end position="269"/>
    </location>
</feature>
<feature type="compositionally biased region" description="Low complexity" evidence="5">
    <location>
        <begin position="332"/>
        <end position="348"/>
    </location>
</feature>
<dbReference type="RefSeq" id="WP_067104398.1">
    <property type="nucleotide sequence ID" value="NZ_LRFG02000001.1"/>
</dbReference>
<organism evidence="6 7">
    <name type="scientific">Microbulbifer flavimaris</name>
    <dbReference type="NCBI Taxonomy" id="1781068"/>
    <lineage>
        <taxon>Bacteria</taxon>
        <taxon>Pseudomonadati</taxon>
        <taxon>Pseudomonadota</taxon>
        <taxon>Gammaproteobacteria</taxon>
        <taxon>Cellvibrionales</taxon>
        <taxon>Microbulbiferaceae</taxon>
        <taxon>Microbulbifer</taxon>
    </lineage>
</organism>
<keyword evidence="3" id="KW-0159">Chromosome partition</keyword>
<evidence type="ECO:0000256" key="1">
    <source>
        <dbReference type="ARBA" id="ARBA00022490"/>
    </source>
</evidence>
<feature type="compositionally biased region" description="Acidic residues" evidence="5">
    <location>
        <begin position="381"/>
        <end position="398"/>
    </location>
</feature>
<evidence type="ECO:0000256" key="5">
    <source>
        <dbReference type="SAM" id="MobiDB-lite"/>
    </source>
</evidence>
<reference evidence="6" key="1">
    <citation type="submission" date="2017-08" db="EMBL/GenBank/DDBJ databases">
        <title>Microbulbifer marisrubri sp. nov., a halophilic alphaproteobacterium isolated from marine sediment of the Yellow Sea, China.</title>
        <authorList>
            <person name="Zhang G."/>
            <person name="Xiong Q."/>
        </authorList>
    </citation>
    <scope>NUCLEOTIDE SEQUENCE [LARGE SCALE GENOMIC DNA]</scope>
    <source>
        <strain evidence="6">WRN-8</strain>
    </source>
</reference>
<evidence type="ECO:0000313" key="6">
    <source>
        <dbReference type="EMBL" id="PCO06385.1"/>
    </source>
</evidence>
<feature type="region of interest" description="Disordered" evidence="5">
    <location>
        <begin position="188"/>
        <end position="434"/>
    </location>
</feature>
<dbReference type="PANTHER" id="PTHR34298:SF2">
    <property type="entry name" value="SEGREGATION AND CONDENSATION PROTEIN B"/>
    <property type="match status" value="1"/>
</dbReference>
<dbReference type="InterPro" id="IPR036390">
    <property type="entry name" value="WH_DNA-bd_sf"/>
</dbReference>
<feature type="compositionally biased region" description="Basic and acidic residues" evidence="5">
    <location>
        <begin position="422"/>
        <end position="434"/>
    </location>
</feature>
<dbReference type="SUPFAM" id="SSF46785">
    <property type="entry name" value="Winged helix' DNA-binding domain"/>
    <property type="match status" value="2"/>
</dbReference>
<evidence type="ECO:0000256" key="2">
    <source>
        <dbReference type="ARBA" id="ARBA00022618"/>
    </source>
</evidence>
<evidence type="ECO:0000256" key="3">
    <source>
        <dbReference type="ARBA" id="ARBA00022829"/>
    </source>
</evidence>
<comment type="caution">
    <text evidence="6">The sequence shown here is derived from an EMBL/GenBank/DDBJ whole genome shotgun (WGS) entry which is preliminary data.</text>
</comment>
<keyword evidence="2" id="KW-0132">Cell division</keyword>
<keyword evidence="4" id="KW-0131">Cell cycle</keyword>
<sequence>MTIAPELLRRIVEGALLASGQPLSEDRLLSLIDEGERPEKSILREVLQEIADSCGERGFELREVASGWRFQVPEDLAPWVNRLWEEKPQKYSRAVLETLAIIAYRQPITRGDIEEIRGVAVSSHIVKTLSERGWIKVVGQRDVPGRPSLYATTKEFLDYFNLRTLDDLPTLSEIRDIDSLNQALDLGQQTEGAGEASPEASEAATEAGGEDSSTRDGSVSEGEDLAGGESLSEIDGTAENVESESDLVESDLVESTEAELAEAEAEAEPVGESSADETAREDAVGEDEALPATDSAKAPAAEQSETVPTAGSLFAETSPLESPMVESAMVDSSMGESSMGESPMGESPIVGSPAEVFEEEQLSSPQGEESSRDGLAAVEEAIPEAEASDESVVDDLGETEAPAVTESAAEMTEQGQSAGEEDERRPRNELEPAT</sequence>
<evidence type="ECO:0000256" key="4">
    <source>
        <dbReference type="ARBA" id="ARBA00023306"/>
    </source>
</evidence>
<dbReference type="Pfam" id="PF04079">
    <property type="entry name" value="SMC_ScpB"/>
    <property type="match status" value="1"/>
</dbReference>
<dbReference type="InterPro" id="IPR005234">
    <property type="entry name" value="ScpB_csome_segregation"/>
</dbReference>